<proteinExistence type="predicted"/>
<feature type="region of interest" description="Disordered" evidence="1">
    <location>
        <begin position="23"/>
        <end position="57"/>
    </location>
</feature>
<dbReference type="AlphaFoldDB" id="A0AAV4EHJ0"/>
<gene>
    <name evidence="2" type="ORF">ElyMa_000080700</name>
</gene>
<keyword evidence="3" id="KW-1185">Reference proteome</keyword>
<feature type="compositionally biased region" description="Polar residues" evidence="1">
    <location>
        <begin position="43"/>
        <end position="57"/>
    </location>
</feature>
<comment type="caution">
    <text evidence="2">The sequence shown here is derived from an EMBL/GenBank/DDBJ whole genome shotgun (WGS) entry which is preliminary data.</text>
</comment>
<evidence type="ECO:0000313" key="2">
    <source>
        <dbReference type="EMBL" id="GFR60507.1"/>
    </source>
</evidence>
<reference evidence="2 3" key="1">
    <citation type="journal article" date="2021" name="Elife">
        <title>Chloroplast acquisition without the gene transfer in kleptoplastic sea slugs, Plakobranchus ocellatus.</title>
        <authorList>
            <person name="Maeda T."/>
            <person name="Takahashi S."/>
            <person name="Yoshida T."/>
            <person name="Shimamura S."/>
            <person name="Takaki Y."/>
            <person name="Nagai Y."/>
            <person name="Toyoda A."/>
            <person name="Suzuki Y."/>
            <person name="Arimoto A."/>
            <person name="Ishii H."/>
            <person name="Satoh N."/>
            <person name="Nishiyama T."/>
            <person name="Hasebe M."/>
            <person name="Maruyama T."/>
            <person name="Minagawa J."/>
            <person name="Obokata J."/>
            <person name="Shigenobu S."/>
        </authorList>
    </citation>
    <scope>NUCLEOTIDE SEQUENCE [LARGE SCALE GENOMIC DNA]</scope>
</reference>
<evidence type="ECO:0000256" key="1">
    <source>
        <dbReference type="SAM" id="MobiDB-lite"/>
    </source>
</evidence>
<dbReference type="EMBL" id="BMAT01000145">
    <property type="protein sequence ID" value="GFR60507.1"/>
    <property type="molecule type" value="Genomic_DNA"/>
</dbReference>
<organism evidence="2 3">
    <name type="scientific">Elysia marginata</name>
    <dbReference type="NCBI Taxonomy" id="1093978"/>
    <lineage>
        <taxon>Eukaryota</taxon>
        <taxon>Metazoa</taxon>
        <taxon>Spiralia</taxon>
        <taxon>Lophotrochozoa</taxon>
        <taxon>Mollusca</taxon>
        <taxon>Gastropoda</taxon>
        <taxon>Heterobranchia</taxon>
        <taxon>Euthyneura</taxon>
        <taxon>Panpulmonata</taxon>
        <taxon>Sacoglossa</taxon>
        <taxon>Placobranchoidea</taxon>
        <taxon>Plakobranchidae</taxon>
        <taxon>Elysia</taxon>
    </lineage>
</organism>
<protein>
    <submittedName>
        <fullName evidence="2">Uncharacterized protein</fullName>
    </submittedName>
</protein>
<name>A0AAV4EHJ0_9GAST</name>
<evidence type="ECO:0000313" key="3">
    <source>
        <dbReference type="Proteomes" id="UP000762676"/>
    </source>
</evidence>
<dbReference type="Proteomes" id="UP000762676">
    <property type="component" value="Unassembled WGS sequence"/>
</dbReference>
<sequence>MDPPNIYSRLKSDTPSYLDLAAYRPHNNNYASREYGDTPDSAPRSQPTDTPVTSLPATNTVNVELSSEAGNTYNKKLQPQADENGRNELPVFVCVDLTLTYTF</sequence>
<accession>A0AAV4EHJ0</accession>